<dbReference type="Gene3D" id="3.20.20.20">
    <property type="entry name" value="Dihydropteroate synthase-like"/>
    <property type="match status" value="1"/>
</dbReference>
<evidence type="ECO:0000256" key="6">
    <source>
        <dbReference type="ARBA" id="ARBA00016919"/>
    </source>
</evidence>
<accession>B9XBN3</accession>
<feature type="domain" description="Pterin-binding" evidence="13">
    <location>
        <begin position="18"/>
        <end position="271"/>
    </location>
</feature>
<dbReference type="InterPro" id="IPR000489">
    <property type="entry name" value="Pterin-binding_dom"/>
</dbReference>
<keyword evidence="8 12" id="KW-0479">Metal-binding</keyword>
<protein>
    <recommendedName>
        <fullName evidence="6 12">Dihydropteroate synthase</fullName>
        <shortName evidence="12">DHPS</shortName>
        <ecNumber evidence="5 12">2.5.1.15</ecNumber>
    </recommendedName>
    <alternativeName>
        <fullName evidence="11 12">Dihydropteroate pyrophosphorylase</fullName>
    </alternativeName>
</protein>
<dbReference type="Proteomes" id="UP000003688">
    <property type="component" value="Unassembled WGS sequence"/>
</dbReference>
<keyword evidence="15" id="KW-1185">Reference proteome</keyword>
<evidence type="ECO:0000256" key="9">
    <source>
        <dbReference type="ARBA" id="ARBA00022842"/>
    </source>
</evidence>
<comment type="similarity">
    <text evidence="4 12">Belongs to the DHPS family.</text>
</comment>
<name>B9XBN3_PEDPL</name>
<evidence type="ECO:0000256" key="10">
    <source>
        <dbReference type="ARBA" id="ARBA00022909"/>
    </source>
</evidence>
<comment type="pathway">
    <text evidence="3 12">Cofactor biosynthesis; tetrahydrofolate biosynthesis; 7,8-dihydrofolate from 2-amino-4-hydroxy-6-hydroxymethyl-7,8-dihydropteridine diphosphate and 4-aminobenzoate: step 1/2.</text>
</comment>
<comment type="catalytic activity">
    <reaction evidence="1">
        <text>(7,8-dihydropterin-6-yl)methyl diphosphate + 4-aminobenzoate = 7,8-dihydropteroate + diphosphate</text>
        <dbReference type="Rhea" id="RHEA:19949"/>
        <dbReference type="ChEBI" id="CHEBI:17836"/>
        <dbReference type="ChEBI" id="CHEBI:17839"/>
        <dbReference type="ChEBI" id="CHEBI:33019"/>
        <dbReference type="ChEBI" id="CHEBI:72950"/>
        <dbReference type="EC" id="2.5.1.15"/>
    </reaction>
</comment>
<evidence type="ECO:0000256" key="7">
    <source>
        <dbReference type="ARBA" id="ARBA00022679"/>
    </source>
</evidence>
<dbReference type="EC" id="2.5.1.15" evidence="5 12"/>
<evidence type="ECO:0000256" key="2">
    <source>
        <dbReference type="ARBA" id="ARBA00001946"/>
    </source>
</evidence>
<evidence type="ECO:0000256" key="3">
    <source>
        <dbReference type="ARBA" id="ARBA00004763"/>
    </source>
</evidence>
<evidence type="ECO:0000259" key="13">
    <source>
        <dbReference type="PROSITE" id="PS50972"/>
    </source>
</evidence>
<comment type="function">
    <text evidence="12">Catalyzes the condensation of para-aminobenzoate (pABA) with 6-hydroxymethyl-7,8-dihydropterin diphosphate (DHPt-PP) to form 7,8-dihydropteroate (H2Pte), the immediate precursor of folate derivatives.</text>
</comment>
<dbReference type="PROSITE" id="PS00792">
    <property type="entry name" value="DHPS_1"/>
    <property type="match status" value="1"/>
</dbReference>
<evidence type="ECO:0000256" key="4">
    <source>
        <dbReference type="ARBA" id="ARBA00009503"/>
    </source>
</evidence>
<dbReference type="PANTHER" id="PTHR20941:SF1">
    <property type="entry name" value="FOLIC ACID SYNTHESIS PROTEIN FOL1"/>
    <property type="match status" value="1"/>
</dbReference>
<keyword evidence="10 12" id="KW-0289">Folate biosynthesis</keyword>
<evidence type="ECO:0000256" key="8">
    <source>
        <dbReference type="ARBA" id="ARBA00022723"/>
    </source>
</evidence>
<dbReference type="InterPro" id="IPR011005">
    <property type="entry name" value="Dihydropteroate_synth-like_sf"/>
</dbReference>
<dbReference type="FunFam" id="3.20.20.20:FF:000006">
    <property type="entry name" value="Dihydropteroate synthase"/>
    <property type="match status" value="1"/>
</dbReference>
<sequence length="278" mass="30054">MTMILRAGQFKYVFPRPSLVMGVVNVTPDSFSDGGKYFDNASAVRHAMDLIEQGADIIDVGGESTRPKAEPVSEEEELRRVMPVIEALVPQINIPLSIDTLKPGVARAAVRAGASIINDVGANRTDGEMWRIVAETGVGYVAMHMQGSPATMQVKPTYQDVVEEVRIFLNGKIVDLQAVGISPEQIILDVGIGFGKTLEHNLQLLGSLRRFTTLQRPLLLGVSRKSFISKLLGVAAEDRLPGALACTLTAFEAGVQMFRTHDVAATVQALRMAEAITL</sequence>
<dbReference type="STRING" id="320771.Cflav_PD5553"/>
<dbReference type="NCBIfam" id="TIGR01496">
    <property type="entry name" value="DHPS"/>
    <property type="match status" value="1"/>
</dbReference>
<dbReference type="GO" id="GO:0005829">
    <property type="term" value="C:cytosol"/>
    <property type="evidence" value="ECO:0007669"/>
    <property type="project" value="TreeGrafter"/>
</dbReference>
<evidence type="ECO:0000256" key="1">
    <source>
        <dbReference type="ARBA" id="ARBA00000012"/>
    </source>
</evidence>
<evidence type="ECO:0000313" key="15">
    <source>
        <dbReference type="Proteomes" id="UP000003688"/>
    </source>
</evidence>
<dbReference type="InterPro" id="IPR045031">
    <property type="entry name" value="DHP_synth-like"/>
</dbReference>
<dbReference type="PROSITE" id="PS00793">
    <property type="entry name" value="DHPS_2"/>
    <property type="match status" value="1"/>
</dbReference>
<dbReference type="AlphaFoldDB" id="B9XBN3"/>
<dbReference type="CDD" id="cd00739">
    <property type="entry name" value="DHPS"/>
    <property type="match status" value="1"/>
</dbReference>
<dbReference type="InterPro" id="IPR006390">
    <property type="entry name" value="DHP_synth_dom"/>
</dbReference>
<evidence type="ECO:0000256" key="12">
    <source>
        <dbReference type="RuleBase" id="RU361205"/>
    </source>
</evidence>
<evidence type="ECO:0000313" key="14">
    <source>
        <dbReference type="EMBL" id="EEF62918.1"/>
    </source>
</evidence>
<evidence type="ECO:0000256" key="11">
    <source>
        <dbReference type="ARBA" id="ARBA00030193"/>
    </source>
</evidence>
<organism evidence="14 15">
    <name type="scientific">Pedosphaera parvula (strain Ellin514)</name>
    <dbReference type="NCBI Taxonomy" id="320771"/>
    <lineage>
        <taxon>Bacteria</taxon>
        <taxon>Pseudomonadati</taxon>
        <taxon>Verrucomicrobiota</taxon>
        <taxon>Pedosphaerae</taxon>
        <taxon>Pedosphaerales</taxon>
        <taxon>Pedosphaeraceae</taxon>
        <taxon>Pedosphaera</taxon>
    </lineage>
</organism>
<dbReference type="EMBL" id="ABOX02000003">
    <property type="protein sequence ID" value="EEF62918.1"/>
    <property type="molecule type" value="Genomic_DNA"/>
</dbReference>
<keyword evidence="9 12" id="KW-0460">Magnesium</keyword>
<proteinExistence type="inferred from homology"/>
<reference evidence="14 15" key="1">
    <citation type="journal article" date="2011" name="J. Bacteriol.">
        <title>Genome sequence of 'Pedosphaera parvula' Ellin514, an aerobic Verrucomicrobial isolate from pasture soil.</title>
        <authorList>
            <person name="Kant R."/>
            <person name="van Passel M.W."/>
            <person name="Sangwan P."/>
            <person name="Palva A."/>
            <person name="Lucas S."/>
            <person name="Copeland A."/>
            <person name="Lapidus A."/>
            <person name="Glavina Del Rio T."/>
            <person name="Dalin E."/>
            <person name="Tice H."/>
            <person name="Bruce D."/>
            <person name="Goodwin L."/>
            <person name="Pitluck S."/>
            <person name="Chertkov O."/>
            <person name="Larimer F.W."/>
            <person name="Land M.L."/>
            <person name="Hauser L."/>
            <person name="Brettin T.S."/>
            <person name="Detter J.C."/>
            <person name="Han S."/>
            <person name="de Vos W.M."/>
            <person name="Janssen P.H."/>
            <person name="Smidt H."/>
        </authorList>
    </citation>
    <scope>NUCLEOTIDE SEQUENCE [LARGE SCALE GENOMIC DNA]</scope>
    <source>
        <strain evidence="14 15">Ellin514</strain>
    </source>
</reference>
<comment type="cofactor">
    <cofactor evidence="2 12">
        <name>Mg(2+)</name>
        <dbReference type="ChEBI" id="CHEBI:18420"/>
    </cofactor>
</comment>
<dbReference type="GO" id="GO:0046654">
    <property type="term" value="P:tetrahydrofolate biosynthetic process"/>
    <property type="evidence" value="ECO:0007669"/>
    <property type="project" value="UniProtKB-UniPathway"/>
</dbReference>
<evidence type="ECO:0000256" key="5">
    <source>
        <dbReference type="ARBA" id="ARBA00012458"/>
    </source>
</evidence>
<dbReference type="SUPFAM" id="SSF51717">
    <property type="entry name" value="Dihydropteroate synthetase-like"/>
    <property type="match status" value="1"/>
</dbReference>
<dbReference type="UniPathway" id="UPA00077">
    <property type="reaction ID" value="UER00156"/>
</dbReference>
<dbReference type="GO" id="GO:0004156">
    <property type="term" value="F:dihydropteroate synthase activity"/>
    <property type="evidence" value="ECO:0007669"/>
    <property type="project" value="UniProtKB-EC"/>
</dbReference>
<dbReference type="PROSITE" id="PS50972">
    <property type="entry name" value="PTERIN_BINDING"/>
    <property type="match status" value="1"/>
</dbReference>
<keyword evidence="7 12" id="KW-0808">Transferase</keyword>
<dbReference type="Pfam" id="PF00809">
    <property type="entry name" value="Pterin_bind"/>
    <property type="match status" value="1"/>
</dbReference>
<dbReference type="GO" id="GO:0046872">
    <property type="term" value="F:metal ion binding"/>
    <property type="evidence" value="ECO:0007669"/>
    <property type="project" value="UniProtKB-KW"/>
</dbReference>
<gene>
    <name evidence="14" type="ORF">Cflav_PD5553</name>
</gene>
<dbReference type="PANTHER" id="PTHR20941">
    <property type="entry name" value="FOLATE SYNTHESIS PROTEINS"/>
    <property type="match status" value="1"/>
</dbReference>
<comment type="caution">
    <text evidence="14">The sequence shown here is derived from an EMBL/GenBank/DDBJ whole genome shotgun (WGS) entry which is preliminary data.</text>
</comment>
<dbReference type="GO" id="GO:0046656">
    <property type="term" value="P:folic acid biosynthetic process"/>
    <property type="evidence" value="ECO:0007669"/>
    <property type="project" value="UniProtKB-KW"/>
</dbReference>